<evidence type="ECO:0000313" key="2">
    <source>
        <dbReference type="EMBL" id="PTQ54142.1"/>
    </source>
</evidence>
<name>A0A2T5GD73_HYDSH</name>
<dbReference type="SUPFAM" id="SSF55021">
    <property type="entry name" value="ACT-like"/>
    <property type="match status" value="1"/>
</dbReference>
<evidence type="ECO:0000313" key="3">
    <source>
        <dbReference type="Proteomes" id="UP000244180"/>
    </source>
</evidence>
<dbReference type="InterPro" id="IPR024514">
    <property type="entry name" value="DUF3388"/>
</dbReference>
<organism evidence="2 3">
    <name type="scientific">Hydrogenibacillus schlegelii</name>
    <name type="common">Bacillus schlegelii</name>
    <dbReference type="NCBI Taxonomy" id="1484"/>
    <lineage>
        <taxon>Bacteria</taxon>
        <taxon>Bacillati</taxon>
        <taxon>Bacillota</taxon>
        <taxon>Bacilli</taxon>
        <taxon>Bacillales</taxon>
        <taxon>Bacillales Family X. Incertae Sedis</taxon>
        <taxon>Hydrogenibacillus</taxon>
    </lineage>
</organism>
<accession>A0A2T5GD73</accession>
<sequence>MKAPPVGRGFRLFDGFRLYTVSPRRVECRIKEKKCGAMSMPDEAIWYLEYHIAVDRPGLLGDVASLIGMLSINIHTISGVDARRRGLLIECADEEKLELLARFLHVMPNITVTALRRPTLLDRLAIRHGRYVEQDARDRKTFRFLRDDLGLLVDFLGEILKHEPAPLIGVRGSPRVGKTEAAVAASVYAGKRWIVVSSTLLRQTMRTSLLPMERDADAVYLIDAMVTFYRGTEEHQAFVRELLRSPRPKIVEHPDVLVHETEWTWNDFDYVIEIRTHPGEAIATSLHELRERSGDF</sequence>
<dbReference type="PIRSF" id="PIRSF021288">
    <property type="entry name" value="UCP021288_ACT"/>
    <property type="match status" value="1"/>
</dbReference>
<dbReference type="InterPro" id="IPR045865">
    <property type="entry name" value="ACT-like_dom_sf"/>
</dbReference>
<dbReference type="Proteomes" id="UP000244180">
    <property type="component" value="Unassembled WGS sequence"/>
</dbReference>
<proteinExistence type="predicted"/>
<gene>
    <name evidence="2" type="ORF">HSCHL_0786</name>
</gene>
<dbReference type="EMBL" id="PEBV01000006">
    <property type="protein sequence ID" value="PTQ54142.1"/>
    <property type="molecule type" value="Genomic_DNA"/>
</dbReference>
<dbReference type="Pfam" id="PF11868">
    <property type="entry name" value="DUF3388"/>
    <property type="match status" value="1"/>
</dbReference>
<dbReference type="AlphaFoldDB" id="A0A2T5GD73"/>
<feature type="domain" description="DUF3388" evidence="1">
    <location>
        <begin position="112"/>
        <end position="286"/>
    </location>
</feature>
<comment type="caution">
    <text evidence="2">The sequence shown here is derived from an EMBL/GenBank/DDBJ whole genome shotgun (WGS) entry which is preliminary data.</text>
</comment>
<dbReference type="InterPro" id="IPR016784">
    <property type="entry name" value="UCP021288_ACT"/>
</dbReference>
<protein>
    <recommendedName>
        <fullName evidence="1">DUF3388 domain-containing protein</fullName>
    </recommendedName>
</protein>
<evidence type="ECO:0000259" key="1">
    <source>
        <dbReference type="Pfam" id="PF11868"/>
    </source>
</evidence>
<reference evidence="2 3" key="1">
    <citation type="submission" date="2017-08" db="EMBL/GenBank/DDBJ databases">
        <title>Burning lignite coal seam in the remote Altai Mountains harbors a hydrogen-driven thermophilic microbial community.</title>
        <authorList>
            <person name="Kadnikov V.V."/>
            <person name="Mardanov A.V."/>
            <person name="Ivasenko D."/>
            <person name="Beletsky A.V."/>
            <person name="Karnachuk O.V."/>
            <person name="Ravin N.V."/>
        </authorList>
    </citation>
    <scope>NUCLEOTIDE SEQUENCE [LARGE SCALE GENOMIC DNA]</scope>
    <source>
        <strain evidence="2">AL33</strain>
    </source>
</reference>